<comment type="caution">
    <text evidence="1">The sequence shown here is derived from an EMBL/GenBank/DDBJ whole genome shotgun (WGS) entry which is preliminary data.</text>
</comment>
<name>A0A7I8WBD1_9ANNE</name>
<dbReference type="Proteomes" id="UP000549394">
    <property type="component" value="Unassembled WGS sequence"/>
</dbReference>
<evidence type="ECO:0000313" key="1">
    <source>
        <dbReference type="EMBL" id="CAD5125452.1"/>
    </source>
</evidence>
<dbReference type="AlphaFoldDB" id="A0A7I8WBD1"/>
<dbReference type="EMBL" id="CAJFCJ010000026">
    <property type="protein sequence ID" value="CAD5125452.1"/>
    <property type="molecule type" value="Genomic_DNA"/>
</dbReference>
<protein>
    <submittedName>
        <fullName evidence="1">DgyrCDS13671</fullName>
    </submittedName>
</protein>
<accession>A0A7I8WBD1</accession>
<gene>
    <name evidence="1" type="ORF">DGYR_LOCUS12826</name>
</gene>
<sequence>MVECKGLLSKLLVAVYCFQTGFLLKLIIEKARSYDVKVDYPMQLVDPDNLKKCRNGYEKMRVDFCQSTANYLINAELLSDSFNLDRICYLGGRHMDCVGSLLFKSRDTRLHEYRSLFSLFCQRDCQRQLKNCKGLRYPKKGDCKLYDCVVDGVAKCNNRSSHLLTKYSYLKDLCKRDNSLEMTN</sequence>
<organism evidence="1 2">
    <name type="scientific">Dimorphilus gyrociliatus</name>
    <dbReference type="NCBI Taxonomy" id="2664684"/>
    <lineage>
        <taxon>Eukaryota</taxon>
        <taxon>Metazoa</taxon>
        <taxon>Spiralia</taxon>
        <taxon>Lophotrochozoa</taxon>
        <taxon>Annelida</taxon>
        <taxon>Polychaeta</taxon>
        <taxon>Polychaeta incertae sedis</taxon>
        <taxon>Dinophilidae</taxon>
        <taxon>Dimorphilus</taxon>
    </lineage>
</organism>
<proteinExistence type="predicted"/>
<evidence type="ECO:0000313" key="2">
    <source>
        <dbReference type="Proteomes" id="UP000549394"/>
    </source>
</evidence>
<keyword evidence="2" id="KW-1185">Reference proteome</keyword>
<reference evidence="1 2" key="1">
    <citation type="submission" date="2020-08" db="EMBL/GenBank/DDBJ databases">
        <authorList>
            <person name="Hejnol A."/>
        </authorList>
    </citation>
    <scope>NUCLEOTIDE SEQUENCE [LARGE SCALE GENOMIC DNA]</scope>
</reference>